<feature type="transmembrane region" description="Helical" evidence="9">
    <location>
        <begin position="184"/>
        <end position="203"/>
    </location>
</feature>
<keyword evidence="4" id="KW-1003">Cell membrane</keyword>
<dbReference type="PANTHER" id="PTHR48020:SF12">
    <property type="entry name" value="PROTON MYO-INOSITOL COTRANSPORTER"/>
    <property type="match status" value="1"/>
</dbReference>
<dbReference type="NCBIfam" id="TIGR00879">
    <property type="entry name" value="SP"/>
    <property type="match status" value="1"/>
</dbReference>
<dbReference type="PROSITE" id="PS00216">
    <property type="entry name" value="SUGAR_TRANSPORT_1"/>
    <property type="match status" value="1"/>
</dbReference>
<comment type="caution">
    <text evidence="11">The sequence shown here is derived from an EMBL/GenBank/DDBJ whole genome shotgun (WGS) entry which is preliminary data.</text>
</comment>
<dbReference type="InterPro" id="IPR020846">
    <property type="entry name" value="MFS_dom"/>
</dbReference>
<reference evidence="11 12" key="1">
    <citation type="submission" date="2024-07" db="EMBL/GenBank/DDBJ databases">
        <authorList>
            <person name="Dulla G.F.J."/>
            <person name="Delorm J.G."/>
        </authorList>
    </citation>
    <scope>NUCLEOTIDE SEQUENCE [LARGE SCALE GENOMIC DNA]</scope>
    <source>
        <strain evidence="11 12">JGD 233</strain>
    </source>
</reference>
<feature type="transmembrane region" description="Helical" evidence="9">
    <location>
        <begin position="436"/>
        <end position="454"/>
    </location>
</feature>
<dbReference type="Proteomes" id="UP001554567">
    <property type="component" value="Unassembled WGS sequence"/>
</dbReference>
<dbReference type="InterPro" id="IPR003663">
    <property type="entry name" value="Sugar/inositol_transpt"/>
</dbReference>
<feature type="transmembrane region" description="Helical" evidence="9">
    <location>
        <begin position="150"/>
        <end position="172"/>
    </location>
</feature>
<protein>
    <submittedName>
        <fullName evidence="11">Sugar porter family MFS transporter</fullName>
    </submittedName>
</protein>
<dbReference type="EMBL" id="JBFKZN010000007">
    <property type="protein sequence ID" value="MEW5290449.1"/>
    <property type="molecule type" value="Genomic_DNA"/>
</dbReference>
<comment type="subcellular location">
    <subcellularLocation>
        <location evidence="1">Cell membrane</location>
        <topology evidence="1">Multi-pass membrane protein</topology>
    </subcellularLocation>
</comment>
<dbReference type="CDD" id="cd17359">
    <property type="entry name" value="MFS_XylE_like"/>
    <property type="match status" value="1"/>
</dbReference>
<evidence type="ECO:0000256" key="5">
    <source>
        <dbReference type="ARBA" id="ARBA00022692"/>
    </source>
</evidence>
<feature type="domain" description="Major facilitator superfamily (MFS) profile" evidence="10">
    <location>
        <begin position="26"/>
        <end position="458"/>
    </location>
</feature>
<evidence type="ECO:0000256" key="3">
    <source>
        <dbReference type="ARBA" id="ARBA00022448"/>
    </source>
</evidence>
<feature type="transmembrane region" description="Helical" evidence="9">
    <location>
        <begin position="404"/>
        <end position="430"/>
    </location>
</feature>
<evidence type="ECO:0000256" key="2">
    <source>
        <dbReference type="ARBA" id="ARBA00010992"/>
    </source>
</evidence>
<feature type="transmembrane region" description="Helical" evidence="9">
    <location>
        <begin position="264"/>
        <end position="288"/>
    </location>
</feature>
<feature type="transmembrane region" description="Helical" evidence="9">
    <location>
        <begin position="21"/>
        <end position="39"/>
    </location>
</feature>
<proteinExistence type="inferred from homology"/>
<feature type="transmembrane region" description="Helical" evidence="9">
    <location>
        <begin position="337"/>
        <end position="355"/>
    </location>
</feature>
<dbReference type="PROSITE" id="PS50850">
    <property type="entry name" value="MFS"/>
    <property type="match status" value="1"/>
</dbReference>
<feature type="transmembrane region" description="Helical" evidence="9">
    <location>
        <begin position="117"/>
        <end position="138"/>
    </location>
</feature>
<dbReference type="Gene3D" id="1.20.1250.20">
    <property type="entry name" value="MFS general substrate transporter like domains"/>
    <property type="match status" value="1"/>
</dbReference>
<evidence type="ECO:0000313" key="12">
    <source>
        <dbReference type="Proteomes" id="UP001554567"/>
    </source>
</evidence>
<keyword evidence="12" id="KW-1185">Reference proteome</keyword>
<gene>
    <name evidence="11" type="ORF">ABW286_14870</name>
</gene>
<evidence type="ECO:0000259" key="10">
    <source>
        <dbReference type="PROSITE" id="PS50850"/>
    </source>
</evidence>
<keyword evidence="7 9" id="KW-0472">Membrane</keyword>
<evidence type="ECO:0000256" key="1">
    <source>
        <dbReference type="ARBA" id="ARBA00004651"/>
    </source>
</evidence>
<organism evidence="11 12">
    <name type="scientific">Erwinia papayae</name>
    <dbReference type="NCBI Taxonomy" id="206499"/>
    <lineage>
        <taxon>Bacteria</taxon>
        <taxon>Pseudomonadati</taxon>
        <taxon>Pseudomonadota</taxon>
        <taxon>Gammaproteobacteria</taxon>
        <taxon>Enterobacterales</taxon>
        <taxon>Erwiniaceae</taxon>
        <taxon>Erwinia</taxon>
    </lineage>
</organism>
<keyword evidence="3 8" id="KW-0813">Transport</keyword>
<evidence type="ECO:0000256" key="6">
    <source>
        <dbReference type="ARBA" id="ARBA00022989"/>
    </source>
</evidence>
<dbReference type="InterPro" id="IPR047984">
    <property type="entry name" value="XylE-like"/>
</dbReference>
<dbReference type="PROSITE" id="PS00217">
    <property type="entry name" value="SUGAR_TRANSPORT_2"/>
    <property type="match status" value="1"/>
</dbReference>
<accession>A0ABV3N3R2</accession>
<feature type="transmembrane region" description="Helical" evidence="9">
    <location>
        <begin position="92"/>
        <end position="111"/>
    </location>
</feature>
<name>A0ABV3N3R2_9GAMM</name>
<evidence type="ECO:0000256" key="8">
    <source>
        <dbReference type="RuleBase" id="RU003346"/>
    </source>
</evidence>
<keyword evidence="5 9" id="KW-0812">Transmembrane</keyword>
<dbReference type="InterPro" id="IPR036259">
    <property type="entry name" value="MFS_trans_sf"/>
</dbReference>
<dbReference type="Pfam" id="PF00083">
    <property type="entry name" value="Sugar_tr"/>
    <property type="match status" value="1"/>
</dbReference>
<feature type="transmembrane region" description="Helical" evidence="9">
    <location>
        <begin position="300"/>
        <end position="325"/>
    </location>
</feature>
<feature type="transmembrane region" description="Helical" evidence="9">
    <location>
        <begin position="367"/>
        <end position="392"/>
    </location>
</feature>
<dbReference type="PRINTS" id="PR00171">
    <property type="entry name" value="SUGRTRNSPORT"/>
</dbReference>
<dbReference type="InterPro" id="IPR005828">
    <property type="entry name" value="MFS_sugar_transport-like"/>
</dbReference>
<dbReference type="RefSeq" id="WP_367167952.1">
    <property type="nucleotide sequence ID" value="NZ_JBFKZN010000007.1"/>
</dbReference>
<feature type="transmembrane region" description="Helical" evidence="9">
    <location>
        <begin position="59"/>
        <end position="80"/>
    </location>
</feature>
<evidence type="ECO:0000313" key="11">
    <source>
        <dbReference type="EMBL" id="MEW5290449.1"/>
    </source>
</evidence>
<evidence type="ECO:0000256" key="4">
    <source>
        <dbReference type="ARBA" id="ARBA00022475"/>
    </source>
</evidence>
<dbReference type="InterPro" id="IPR050814">
    <property type="entry name" value="Myo-inositol_Transporter"/>
</dbReference>
<dbReference type="PANTHER" id="PTHR48020">
    <property type="entry name" value="PROTON MYO-INOSITOL COTRANSPORTER"/>
    <property type="match status" value="1"/>
</dbReference>
<dbReference type="SUPFAM" id="SSF103473">
    <property type="entry name" value="MFS general substrate transporter"/>
    <property type="match status" value="1"/>
</dbReference>
<comment type="similarity">
    <text evidence="2 8">Belongs to the major facilitator superfamily. Sugar transporter (TC 2.A.1.1) family.</text>
</comment>
<sequence>MEQYISKNPASGPNSKSTTRPIVKVITLIATLGGLLFGYDTGVISGVLLFMGPELGLTPFTTGLVTSSLLIGAASGAILAGGMSDRMGRRRMILLLAVLFAIGTIGSSLAPTLEIMLIFRVVLGLAVGGAGTTVPLYLSEMAPANRRGQLVTISELMIVTGQMLAYISNFTLNEIWGGETSWRWMLGIATLPAVLLWFGMLFLPDTPRWYAFRGRFAEARAVLNRTRDEKDVDWEMMEIEETLAEDAMNKGSLRDLRIPWVRKVVLIGCGLAFFQAATAVNSIMYYAPIILQDTGLSTNAALFATIANGIISVIMVLIGIILLGFVGRRTMAATGQIGCTCCLFLLAGISFFMPAQVAGEVNLLRSYLILASMLLFLCFIQGTWSPVIWLILSEMFPTRIRGVCMGIAVCTLWIANVFISMSFPLLLASVGLSGAFLTYAIIGIFGCFFVLRFLPETKGRSLEQIEHYLKERYSAQTLTQSQRLNRELNKDNI</sequence>
<evidence type="ECO:0000256" key="9">
    <source>
        <dbReference type="SAM" id="Phobius"/>
    </source>
</evidence>
<dbReference type="InterPro" id="IPR005829">
    <property type="entry name" value="Sugar_transporter_CS"/>
</dbReference>
<keyword evidence="6 9" id="KW-1133">Transmembrane helix</keyword>
<evidence type="ECO:0000256" key="7">
    <source>
        <dbReference type="ARBA" id="ARBA00023136"/>
    </source>
</evidence>